<organism evidence="1 2">
    <name type="scientific">Paracoccus siganidrum</name>
    <dbReference type="NCBI Taxonomy" id="1276757"/>
    <lineage>
        <taxon>Bacteria</taxon>
        <taxon>Pseudomonadati</taxon>
        <taxon>Pseudomonadota</taxon>
        <taxon>Alphaproteobacteria</taxon>
        <taxon>Rhodobacterales</taxon>
        <taxon>Paracoccaceae</taxon>
        <taxon>Paracoccus</taxon>
    </lineage>
</organism>
<protein>
    <submittedName>
        <fullName evidence="1">Pyrrolo-quinoline quinone</fullName>
    </submittedName>
</protein>
<evidence type="ECO:0000313" key="1">
    <source>
        <dbReference type="EMBL" id="RJL07283.1"/>
    </source>
</evidence>
<dbReference type="OrthoDB" id="9785438at2"/>
<sequence length="99" mass="10701">MLNLRRAVGEVELIDARSGDPRVAALRRDGVDLDEGMAVRHGGRLYHGAEAVQLLAALSAPGGMMRALLKSPRRAALIYPLLRAGRRLTLRLLGRPPIG</sequence>
<evidence type="ECO:0000313" key="2">
    <source>
        <dbReference type="Proteomes" id="UP000283587"/>
    </source>
</evidence>
<reference evidence="2" key="1">
    <citation type="submission" date="2018-09" db="EMBL/GenBank/DDBJ databases">
        <title>Paracoccus onubensis nov. sp. a moderate halophilic bacterium isolated from Gruta de las Maravillas (Aracena, Spain).</title>
        <authorList>
            <person name="Jurado V."/>
            <person name="Gutierrez-Patricio S."/>
            <person name="Gonzalez-Pimentel J.L."/>
            <person name="Miller A.Z."/>
            <person name="Laiz L."/>
            <person name="Saiz-Jimenez C."/>
        </authorList>
    </citation>
    <scope>NUCLEOTIDE SEQUENCE [LARGE SCALE GENOMIC DNA]</scope>
    <source>
        <strain evidence="2">DSM 26381</strain>
    </source>
</reference>
<dbReference type="AlphaFoldDB" id="A0A419A2I6"/>
<name>A0A419A2I6_9RHOB</name>
<dbReference type="Proteomes" id="UP000283587">
    <property type="component" value="Unassembled WGS sequence"/>
</dbReference>
<keyword evidence="2" id="KW-1185">Reference proteome</keyword>
<gene>
    <name evidence="1" type="ORF">D3P05_17565</name>
</gene>
<proteinExistence type="predicted"/>
<accession>A0A419A2I6</accession>
<comment type="caution">
    <text evidence="1">The sequence shown here is derived from an EMBL/GenBank/DDBJ whole genome shotgun (WGS) entry which is preliminary data.</text>
</comment>
<dbReference type="EMBL" id="QZEW01000089">
    <property type="protein sequence ID" value="RJL07283.1"/>
    <property type="molecule type" value="Genomic_DNA"/>
</dbReference>